<keyword evidence="1" id="KW-0521">NADP</keyword>
<accession>A0AA87ZUM4</accession>
<dbReference type="SUPFAM" id="SSF52283">
    <property type="entry name" value="Formate/glycerate dehydrogenase catalytic domain-like"/>
    <property type="match status" value="1"/>
</dbReference>
<dbReference type="PANTHER" id="PTHR10996:SF268">
    <property type="entry name" value="GLYOXYLATE_HYDROXYPYRUVATE REDUCTASE HPR3"/>
    <property type="match status" value="1"/>
</dbReference>
<dbReference type="Proteomes" id="UP001187192">
    <property type="component" value="Unassembled WGS sequence"/>
</dbReference>
<evidence type="ECO:0000256" key="5">
    <source>
        <dbReference type="RuleBase" id="RU003719"/>
    </source>
</evidence>
<dbReference type="EMBL" id="BTGU01000003">
    <property type="protein sequence ID" value="GMN32431.1"/>
    <property type="molecule type" value="Genomic_DNA"/>
</dbReference>
<sequence length="342" mass="37433">MAAQQNPIVLQNQTDDLPLLLIHRPPFFTILPLTHLLSRHFHLLDPHLQPPSPSHPLPLDDFLSLHAPSLRAVVVVGIHPFTADHLRLLPSLELVAGTSVGTDHIDVAACRRRGIAVTHAGYAFTEDVADYAVALLIDVLRRVSASDRYVRSGLWPVRGEYKLGSKLGRKRIGIVGLGRIGSKVANRLRAFGCRIAYNSRKEKPSVPFPFYSNVCDLASESDVLVVCCSLTAETHHIINKDVMKALGKEGVMINVGRGALVDEQELVRFLMQGEIGGAGLDVFENEPNVPRELFDLDNVVLSPHSAVITPESIESMTKLVLANLKAFFAGEPLPSPAQEDQI</sequence>
<dbReference type="GO" id="GO:0051287">
    <property type="term" value="F:NAD binding"/>
    <property type="evidence" value="ECO:0007669"/>
    <property type="project" value="InterPro"/>
</dbReference>
<comment type="similarity">
    <text evidence="5">Belongs to the D-isomer specific 2-hydroxyacid dehydrogenase family.</text>
</comment>
<dbReference type="Gene3D" id="3.40.50.720">
    <property type="entry name" value="NAD(P)-binding Rossmann-like Domain"/>
    <property type="match status" value="2"/>
</dbReference>
<evidence type="ECO:0000259" key="6">
    <source>
        <dbReference type="Pfam" id="PF00389"/>
    </source>
</evidence>
<dbReference type="InterPro" id="IPR050223">
    <property type="entry name" value="D-isomer_2-hydroxyacid_DH"/>
</dbReference>
<name>A0AA87ZUM4_FICCA</name>
<dbReference type="GO" id="GO:0030267">
    <property type="term" value="F:glyoxylate reductase (NADPH) activity"/>
    <property type="evidence" value="ECO:0007669"/>
    <property type="project" value="UniProtKB-EC"/>
</dbReference>
<dbReference type="GO" id="GO:0016618">
    <property type="term" value="F:hydroxypyruvate reductase [NAD(P)H] activity"/>
    <property type="evidence" value="ECO:0007669"/>
    <property type="project" value="UniProtKB-ARBA"/>
</dbReference>
<organism evidence="8 9">
    <name type="scientific">Ficus carica</name>
    <name type="common">Common fig</name>
    <dbReference type="NCBI Taxonomy" id="3494"/>
    <lineage>
        <taxon>Eukaryota</taxon>
        <taxon>Viridiplantae</taxon>
        <taxon>Streptophyta</taxon>
        <taxon>Embryophyta</taxon>
        <taxon>Tracheophyta</taxon>
        <taxon>Spermatophyta</taxon>
        <taxon>Magnoliopsida</taxon>
        <taxon>eudicotyledons</taxon>
        <taxon>Gunneridae</taxon>
        <taxon>Pentapetalae</taxon>
        <taxon>rosids</taxon>
        <taxon>fabids</taxon>
        <taxon>Rosales</taxon>
        <taxon>Moraceae</taxon>
        <taxon>Ficeae</taxon>
        <taxon>Ficus</taxon>
    </lineage>
</organism>
<evidence type="ECO:0000256" key="4">
    <source>
        <dbReference type="ARBA" id="ARBA00066661"/>
    </source>
</evidence>
<reference evidence="8" key="1">
    <citation type="submission" date="2023-07" db="EMBL/GenBank/DDBJ databases">
        <title>draft genome sequence of fig (Ficus carica).</title>
        <authorList>
            <person name="Takahashi T."/>
            <person name="Nishimura K."/>
        </authorList>
    </citation>
    <scope>NUCLEOTIDE SEQUENCE</scope>
</reference>
<dbReference type="InterPro" id="IPR006140">
    <property type="entry name" value="D-isomer_DH_NAD-bd"/>
</dbReference>
<dbReference type="Pfam" id="PF02826">
    <property type="entry name" value="2-Hacid_dh_C"/>
    <property type="match status" value="1"/>
</dbReference>
<dbReference type="AlphaFoldDB" id="A0AA87ZUM4"/>
<gene>
    <name evidence="8" type="ORF">TIFTF001_003686</name>
</gene>
<feature type="domain" description="D-isomer specific 2-hydroxyacid dehydrogenase catalytic" evidence="6">
    <location>
        <begin position="67"/>
        <end position="336"/>
    </location>
</feature>
<dbReference type="EC" id="1.1.1.79" evidence="4"/>
<evidence type="ECO:0000256" key="2">
    <source>
        <dbReference type="ARBA" id="ARBA00023002"/>
    </source>
</evidence>
<dbReference type="InterPro" id="IPR006139">
    <property type="entry name" value="D-isomer_2_OHA_DH_cat_dom"/>
</dbReference>
<feature type="domain" description="D-isomer specific 2-hydroxyacid dehydrogenase NAD-binding" evidence="7">
    <location>
        <begin position="133"/>
        <end position="306"/>
    </location>
</feature>
<dbReference type="SUPFAM" id="SSF51735">
    <property type="entry name" value="NAD(P)-binding Rossmann-fold domains"/>
    <property type="match status" value="1"/>
</dbReference>
<evidence type="ECO:0000259" key="7">
    <source>
        <dbReference type="Pfam" id="PF02826"/>
    </source>
</evidence>
<keyword evidence="2 5" id="KW-0560">Oxidoreductase</keyword>
<dbReference type="GO" id="GO:0009853">
    <property type="term" value="P:photorespiration"/>
    <property type="evidence" value="ECO:0007669"/>
    <property type="project" value="UniProtKB-ARBA"/>
</dbReference>
<protein>
    <recommendedName>
        <fullName evidence="4">glyoxylate reductase (NADP(+))</fullName>
        <ecNumber evidence="4">1.1.1.79</ecNumber>
    </recommendedName>
</protein>
<dbReference type="PANTHER" id="PTHR10996">
    <property type="entry name" value="2-HYDROXYACID DEHYDROGENASE-RELATED"/>
    <property type="match status" value="1"/>
</dbReference>
<dbReference type="CDD" id="cd12156">
    <property type="entry name" value="HPPR"/>
    <property type="match status" value="1"/>
</dbReference>
<keyword evidence="9" id="KW-1185">Reference proteome</keyword>
<evidence type="ECO:0000313" key="8">
    <source>
        <dbReference type="EMBL" id="GMN32431.1"/>
    </source>
</evidence>
<dbReference type="Gramene" id="FCD_00006798-RA">
    <property type="protein sequence ID" value="FCD_00006798-RA:cds"/>
    <property type="gene ID" value="FCD_00006798"/>
</dbReference>
<evidence type="ECO:0000256" key="1">
    <source>
        <dbReference type="ARBA" id="ARBA00022857"/>
    </source>
</evidence>
<comment type="caution">
    <text evidence="8">The sequence shown here is derived from an EMBL/GenBank/DDBJ whole genome shotgun (WGS) entry which is preliminary data.</text>
</comment>
<dbReference type="GO" id="GO:0005829">
    <property type="term" value="C:cytosol"/>
    <property type="evidence" value="ECO:0007669"/>
    <property type="project" value="TreeGrafter"/>
</dbReference>
<dbReference type="InterPro" id="IPR036291">
    <property type="entry name" value="NAD(P)-bd_dom_sf"/>
</dbReference>
<dbReference type="Pfam" id="PF00389">
    <property type="entry name" value="2-Hacid_dh"/>
    <property type="match status" value="1"/>
</dbReference>
<dbReference type="FunFam" id="3.40.50.720:FF:000213">
    <property type="entry name" value="Putative 2-hydroxyacid dehydrogenase"/>
    <property type="match status" value="1"/>
</dbReference>
<evidence type="ECO:0000256" key="3">
    <source>
        <dbReference type="ARBA" id="ARBA00023027"/>
    </source>
</evidence>
<keyword evidence="3" id="KW-0520">NAD</keyword>
<proteinExistence type="inferred from homology"/>
<evidence type="ECO:0000313" key="9">
    <source>
        <dbReference type="Proteomes" id="UP001187192"/>
    </source>
</evidence>